<evidence type="ECO:0000313" key="1">
    <source>
        <dbReference type="EMBL" id="KAL3571403.1"/>
    </source>
</evidence>
<comment type="caution">
    <text evidence="1">The sequence shown here is derived from an EMBL/GenBank/DDBJ whole genome shotgun (WGS) entry which is preliminary data.</text>
</comment>
<keyword evidence="2" id="KW-1185">Reference proteome</keyword>
<sequence>MAATQSLSQPDPDCPSEEKPAESDNMERTLSAKNETSVSSNSSQDTAPLGHPRDNTGQSEAFGSPGDHAVYPPNIYAPQAQAFYYRGYDNASGEWDEYPPYINAEGLEIGSPGVYNDNPSLVFHAGYGYSPQMPYGPYSPVTTPLPSVGGDAHLYSPQQFPFSGPPYYQHLGPPNMSYITSPSPISQPEFNTLANIDQQGDNMLFGPRPSYPPVGSISGGSFPGKHGFHDLQHGFDGLRSGGLWSAWSKPSDRNRPLSPFSPAVSPQPIGMLGSFGQNVGMASHQQRSFYGLESGSNSYKRAYLQSGYNQGSGFGSASISSLGTNSRGWLSLENSRLRGRSSISLCGCNGSLDILSEQNRGPRASKSKAQNTADHGPSVDDKKHSKPSAKIHDESYNQSDFVTEYKDAKFFIIKSYSEDNVHKSIKYGVWASTPNGNRKLDTAYHEAKDKQDPCPVFLLFSVNASAQFCGVAEMVGPVDFDKSVDYWQQDKWSGQFPVKWHIIKDVPNSQFRHIVLENNDNKPVTNSRDTQEVKLEQGVEMLNIFKNYETDTSILDDFDFYEDRQKAMQDRKARQQASLLAVGVMSKSFAQVICLDESSKEGIVTDRASSGTDGSVGTRVKLEDGITTVSPSQTRLMSFAGQMRCMYNTWFFECRVLLVFSVPFVFLVLMLQFGMCSVAEDKELAAYFVFKQSKITLEPRLGRHSVSSSSPAASATDIASSNSRVSEIVSVADLKFLIENLDEKLTENEKWENVTNKRNNLLAYTAKCFKPKDAPIKYLSLTVFENCTMEVLRDFYMDNEYRKQWDKTVVEHEQLQVDRTNGTEIGCTIKKFPLLTPREYVLAWRLWEGKDKTFYCFIKECEHPLAVRQRRFVRVKFFRSGWRISKVPGRNACQIKMFHQEDAGLNLEMAKLAFSRGIWSYVCKMNDALRKYSLMSHPWTGPAVTAVTLIQKVPPELETMNTVVDTRATSTLIASQGLDTGEAKEKKFLRRPSKKIVANGLLLLGGVIFLSRGHSSLGAKVAMAYILTKLRKHDASTMHHSLVGFLIVSLGILTTLVHSKTDSDDVSALNVMFTSLNSPSKLSGWKSRGGDPCGDSWEGIQCSGSSVTQIKLSGLGLTGSLGYQLSNLKSVTYFDVSKNNLNNDIPYQLPPNTVNLDLSNNGFTGNVPYSISQMTKLQYLDLSHNSISGNLPQSFSALKSLSTLNVEDNEFTGWVPDSLEGIDNLETGGNSWSSGHAPRGKSSSGHEKGGGKKGMSGLAIVLIVLASLVVLVLLLLLFSRKRSSPSSNFLDEEKGSRHRTFTPLSSQELSNHTIASIKKEFKETESLNSSGPIDIKTFQKAASMGCKPPPSNFSQSINDNQFASCLNPGRNTSVRAVAFSLTDLQTATGNFAPGRLIGEGSLGRVYRAKYPDGKVLAVKTIDLSLLQGAKPEDFSEIVTSISKVHHPNIAELVGYCAEQGHNMLIYDYFRNGSLHGFLHVADDYSKPLTWNTRVRIALGMARAVEYLHEVCSPSFIHKNIKSSNILLDNELNPCLCDYGLENFHHRTSQNLGVGYNAPECTKPPAYTTKSDVYSFGVVMLELLTGRKPFDSSRPKSEQCLVRWATPQLHDIDSLEKMVDPALRGLYPPKSVSRFADIIALCAQAEPEFRPPMSEVVQALVRLVQRSSMNLRDDITISSQMEDSDY</sequence>
<dbReference type="Proteomes" id="UP000309997">
    <property type="component" value="Unassembled WGS sequence"/>
</dbReference>
<accession>A0ACC4AYT7</accession>
<dbReference type="EMBL" id="RCHU02000014">
    <property type="protein sequence ID" value="KAL3571403.1"/>
    <property type="molecule type" value="Genomic_DNA"/>
</dbReference>
<organism evidence="1 2">
    <name type="scientific">Populus alba</name>
    <name type="common">White poplar</name>
    <dbReference type="NCBI Taxonomy" id="43335"/>
    <lineage>
        <taxon>Eukaryota</taxon>
        <taxon>Viridiplantae</taxon>
        <taxon>Streptophyta</taxon>
        <taxon>Embryophyta</taxon>
        <taxon>Tracheophyta</taxon>
        <taxon>Spermatophyta</taxon>
        <taxon>Magnoliopsida</taxon>
        <taxon>eudicotyledons</taxon>
        <taxon>Gunneridae</taxon>
        <taxon>Pentapetalae</taxon>
        <taxon>rosids</taxon>
        <taxon>fabids</taxon>
        <taxon>Malpighiales</taxon>
        <taxon>Salicaceae</taxon>
        <taxon>Saliceae</taxon>
        <taxon>Populus</taxon>
    </lineage>
</organism>
<evidence type="ECO:0000313" key="2">
    <source>
        <dbReference type="Proteomes" id="UP000309997"/>
    </source>
</evidence>
<name>A0ACC4AYT7_POPAL</name>
<reference evidence="1 2" key="1">
    <citation type="journal article" date="2024" name="Plant Biotechnol. J.">
        <title>Genome and CRISPR/Cas9 system of a widespread forest tree (Populus alba) in the world.</title>
        <authorList>
            <person name="Liu Y.J."/>
            <person name="Jiang P.F."/>
            <person name="Han X.M."/>
            <person name="Li X.Y."/>
            <person name="Wang H.M."/>
            <person name="Wang Y.J."/>
            <person name="Wang X.X."/>
            <person name="Zeng Q.Y."/>
        </authorList>
    </citation>
    <scope>NUCLEOTIDE SEQUENCE [LARGE SCALE GENOMIC DNA]</scope>
    <source>
        <strain evidence="2">cv. PAL-ZL1</strain>
    </source>
</reference>
<proteinExistence type="predicted"/>
<protein>
    <submittedName>
        <fullName evidence="1">Uncharacterized protein</fullName>
    </submittedName>
</protein>
<gene>
    <name evidence="1" type="ORF">D5086_025307</name>
</gene>